<organism evidence="3 4">
    <name type="scientific">Xanthoceras sorbifolium</name>
    <dbReference type="NCBI Taxonomy" id="99658"/>
    <lineage>
        <taxon>Eukaryota</taxon>
        <taxon>Viridiplantae</taxon>
        <taxon>Streptophyta</taxon>
        <taxon>Embryophyta</taxon>
        <taxon>Tracheophyta</taxon>
        <taxon>Spermatophyta</taxon>
        <taxon>Magnoliopsida</taxon>
        <taxon>eudicotyledons</taxon>
        <taxon>Gunneridae</taxon>
        <taxon>Pentapetalae</taxon>
        <taxon>rosids</taxon>
        <taxon>malvids</taxon>
        <taxon>Sapindales</taxon>
        <taxon>Sapindaceae</taxon>
        <taxon>Xanthoceroideae</taxon>
        <taxon>Xanthoceras</taxon>
    </lineage>
</organism>
<dbReference type="PANTHER" id="PTHR47872:SF1">
    <property type="entry name" value="NUCLEAR RNA EXPORT FACTOR SDE5-RELATED"/>
    <property type="match status" value="1"/>
</dbReference>
<keyword evidence="4" id="KW-1185">Reference proteome</keyword>
<evidence type="ECO:0000256" key="1">
    <source>
        <dbReference type="SAM" id="MobiDB-lite"/>
    </source>
</evidence>
<reference evidence="3 4" key="1">
    <citation type="submission" date="2021-02" db="EMBL/GenBank/DDBJ databases">
        <title>Plant Genome Project.</title>
        <authorList>
            <person name="Zhang R.-G."/>
        </authorList>
    </citation>
    <scope>NUCLEOTIDE SEQUENCE [LARGE SCALE GENOMIC DNA]</scope>
    <source>
        <tissue evidence="3">Leaves</tissue>
    </source>
</reference>
<sequence length="340" mass="39215">MKPRVRAEWTKEGDNEINTGYGRVLRKTKRKRSARRRRQEKRRKEEASAWQGAATAVVAGFPTENFPGQEFFLQQEQMIHLDSAQSDGASFMRKNLTELPTSDRDRIGLQQEILESLFVVPERSEEATKRKIIVRPARRSRTFGKVVAQPYKDTTKKNKTVSAEAQEDPRDDEDDENNFDVLRKAVKEFWITMIEYYKAAFDAFAKGDHARANKLLQQGHFFNQRAREADEKSAQKLVEVRDDDVVSLDWCELEPKEAIHLLRTHLTSYGGIPSIKYLRVIVGTNEEDTTKGARKRMVRSAILKQLEKESIKYDEEGNGKAILIRVDGIDPKRLSFAKKK</sequence>
<protein>
    <recommendedName>
        <fullName evidence="2">DUF1771 domain-containing protein</fullName>
    </recommendedName>
</protein>
<feature type="compositionally biased region" description="Basic and acidic residues" evidence="1">
    <location>
        <begin position="1"/>
        <end position="14"/>
    </location>
</feature>
<dbReference type="Pfam" id="PF08590">
    <property type="entry name" value="DUF1771"/>
    <property type="match status" value="1"/>
</dbReference>
<feature type="compositionally biased region" description="Acidic residues" evidence="1">
    <location>
        <begin position="165"/>
        <end position="176"/>
    </location>
</feature>
<name>A0ABQ8H1R7_9ROSI</name>
<evidence type="ECO:0000313" key="4">
    <source>
        <dbReference type="Proteomes" id="UP000827721"/>
    </source>
</evidence>
<feature type="region of interest" description="Disordered" evidence="1">
    <location>
        <begin position="154"/>
        <end position="176"/>
    </location>
</feature>
<dbReference type="EMBL" id="JAFEMO010000015">
    <property type="protein sequence ID" value="KAH7544159.1"/>
    <property type="molecule type" value="Genomic_DNA"/>
</dbReference>
<gene>
    <name evidence="3" type="ORF">JRO89_XS15G0119500</name>
</gene>
<dbReference type="InterPro" id="IPR013899">
    <property type="entry name" value="DUF1771"/>
</dbReference>
<feature type="compositionally biased region" description="Basic residues" evidence="1">
    <location>
        <begin position="24"/>
        <end position="41"/>
    </location>
</feature>
<dbReference type="PANTHER" id="PTHR47872">
    <property type="entry name" value="NUCLEAR RNA EXPORT FACTOR SDE5-RELATED"/>
    <property type="match status" value="1"/>
</dbReference>
<comment type="caution">
    <text evidence="3">The sequence shown here is derived from an EMBL/GenBank/DDBJ whole genome shotgun (WGS) entry which is preliminary data.</text>
</comment>
<accession>A0ABQ8H1R7</accession>
<proteinExistence type="predicted"/>
<dbReference type="Proteomes" id="UP000827721">
    <property type="component" value="Unassembled WGS sequence"/>
</dbReference>
<feature type="domain" description="DUF1771" evidence="2">
    <location>
        <begin position="178"/>
        <end position="243"/>
    </location>
</feature>
<evidence type="ECO:0000259" key="2">
    <source>
        <dbReference type="SMART" id="SM01162"/>
    </source>
</evidence>
<dbReference type="SMART" id="SM01162">
    <property type="entry name" value="DUF1771"/>
    <property type="match status" value="1"/>
</dbReference>
<evidence type="ECO:0000313" key="3">
    <source>
        <dbReference type="EMBL" id="KAH7544159.1"/>
    </source>
</evidence>
<feature type="region of interest" description="Disordered" evidence="1">
    <location>
        <begin position="1"/>
        <end position="50"/>
    </location>
</feature>